<name>A0A6N8J5G4_9BACT</name>
<keyword evidence="2" id="KW-1185">Reference proteome</keyword>
<dbReference type="Proteomes" id="UP000468388">
    <property type="component" value="Unassembled WGS sequence"/>
</dbReference>
<dbReference type="AlphaFoldDB" id="A0A6N8J5G4"/>
<evidence type="ECO:0000313" key="2">
    <source>
        <dbReference type="Proteomes" id="UP000468388"/>
    </source>
</evidence>
<gene>
    <name evidence="1" type="ORF">GO495_07915</name>
</gene>
<evidence type="ECO:0000313" key="1">
    <source>
        <dbReference type="EMBL" id="MVT40505.1"/>
    </source>
</evidence>
<dbReference type="RefSeq" id="WP_157299186.1">
    <property type="nucleotide sequence ID" value="NZ_BAAAZB010000010.1"/>
</dbReference>
<comment type="caution">
    <text evidence="1">The sequence shown here is derived from an EMBL/GenBank/DDBJ whole genome shotgun (WGS) entry which is preliminary data.</text>
</comment>
<protein>
    <submittedName>
        <fullName evidence="1">Uncharacterized protein</fullName>
    </submittedName>
</protein>
<reference evidence="1 2" key="1">
    <citation type="submission" date="2019-12" db="EMBL/GenBank/DDBJ databases">
        <title>The draft genomic sequence of strain Chitinophaga oryziterrae JCM 16595.</title>
        <authorList>
            <person name="Zhang X."/>
        </authorList>
    </citation>
    <scope>NUCLEOTIDE SEQUENCE [LARGE SCALE GENOMIC DNA]</scope>
    <source>
        <strain evidence="1 2">JCM 16595</strain>
    </source>
</reference>
<sequence length="91" mass="10196">MKPQDILPDNTNSVEINGQVLRKGSVAAFMANLSIIEQPVSYPEYENAVKDLIELTPILETLGVFKHFRLRSEKAITLITDIYPHLTGKIS</sequence>
<accession>A0A6N8J5G4</accession>
<organism evidence="1 2">
    <name type="scientific">Chitinophaga oryziterrae</name>
    <dbReference type="NCBI Taxonomy" id="1031224"/>
    <lineage>
        <taxon>Bacteria</taxon>
        <taxon>Pseudomonadati</taxon>
        <taxon>Bacteroidota</taxon>
        <taxon>Chitinophagia</taxon>
        <taxon>Chitinophagales</taxon>
        <taxon>Chitinophagaceae</taxon>
        <taxon>Chitinophaga</taxon>
    </lineage>
</organism>
<proteinExistence type="predicted"/>
<dbReference type="OrthoDB" id="673764at2"/>
<dbReference type="EMBL" id="WRXO01000002">
    <property type="protein sequence ID" value="MVT40505.1"/>
    <property type="molecule type" value="Genomic_DNA"/>
</dbReference>